<accession>A0A139A4I9</accession>
<protein>
    <submittedName>
        <fullName evidence="1">Uncharacterized protein</fullName>
    </submittedName>
</protein>
<sequence length="145" mass="16448">MENLLRPLSPPPTPAQRVARKQSKTIELVLKPTLEWAKAEGWAASLNKNIKDVTGILHLEREDTSNVYPQEVHTTCPPTVLVGGRITHQFRSLYGARAVPPKTAARQTLHVVDERNAALFWHVRGQKRSIIVRYSDIERERILLS</sequence>
<dbReference type="AlphaFoldDB" id="A0A139A4I9"/>
<organism evidence="1 2">
    <name type="scientific">Gonapodya prolifera (strain JEL478)</name>
    <name type="common">Monoblepharis prolifera</name>
    <dbReference type="NCBI Taxonomy" id="1344416"/>
    <lineage>
        <taxon>Eukaryota</taxon>
        <taxon>Fungi</taxon>
        <taxon>Fungi incertae sedis</taxon>
        <taxon>Chytridiomycota</taxon>
        <taxon>Chytridiomycota incertae sedis</taxon>
        <taxon>Monoblepharidomycetes</taxon>
        <taxon>Monoblepharidales</taxon>
        <taxon>Gonapodyaceae</taxon>
        <taxon>Gonapodya</taxon>
    </lineage>
</organism>
<reference evidence="1 2" key="1">
    <citation type="journal article" date="2015" name="Genome Biol. Evol.">
        <title>Phylogenomic analyses indicate that early fungi evolved digesting cell walls of algal ancestors of land plants.</title>
        <authorList>
            <person name="Chang Y."/>
            <person name="Wang S."/>
            <person name="Sekimoto S."/>
            <person name="Aerts A.L."/>
            <person name="Choi C."/>
            <person name="Clum A."/>
            <person name="LaButti K.M."/>
            <person name="Lindquist E.A."/>
            <person name="Yee Ngan C."/>
            <person name="Ohm R.A."/>
            <person name="Salamov A.A."/>
            <person name="Grigoriev I.V."/>
            <person name="Spatafora J.W."/>
            <person name="Berbee M.L."/>
        </authorList>
    </citation>
    <scope>NUCLEOTIDE SEQUENCE [LARGE SCALE GENOMIC DNA]</scope>
    <source>
        <strain evidence="1 2">JEL478</strain>
    </source>
</reference>
<evidence type="ECO:0000313" key="1">
    <source>
        <dbReference type="EMBL" id="KXS11711.1"/>
    </source>
</evidence>
<name>A0A139A4I9_GONPJ</name>
<gene>
    <name evidence="1" type="ORF">M427DRAFT_421326</name>
</gene>
<dbReference type="Proteomes" id="UP000070544">
    <property type="component" value="Unassembled WGS sequence"/>
</dbReference>
<keyword evidence="2" id="KW-1185">Reference proteome</keyword>
<dbReference type="EMBL" id="KQ965797">
    <property type="protein sequence ID" value="KXS11711.1"/>
    <property type="molecule type" value="Genomic_DNA"/>
</dbReference>
<proteinExistence type="predicted"/>
<evidence type="ECO:0000313" key="2">
    <source>
        <dbReference type="Proteomes" id="UP000070544"/>
    </source>
</evidence>